<dbReference type="Proteomes" id="UP000233556">
    <property type="component" value="Unassembled WGS sequence"/>
</dbReference>
<name>A0A2I0TZV6_LIMLA</name>
<gene>
    <name evidence="1" type="ORF">llap_10351</name>
</gene>
<protein>
    <submittedName>
        <fullName evidence="1">Uncharacterized protein</fullName>
    </submittedName>
</protein>
<keyword evidence="2" id="KW-1185">Reference proteome</keyword>
<proteinExistence type="predicted"/>
<dbReference type="EMBL" id="KZ506512">
    <property type="protein sequence ID" value="PKU39350.1"/>
    <property type="molecule type" value="Genomic_DNA"/>
</dbReference>
<sequence>MQMAEVRDSLVRVSACVYVYGSLSANNWSHTMDHRIHVSVMWQLETRVDFGASIWTETLAVGDPMSVVAAAGTGVGLSASS</sequence>
<reference evidence="2" key="2">
    <citation type="submission" date="2017-12" db="EMBL/GenBank/DDBJ databases">
        <title>Genome sequence of the Bar-tailed Godwit (Limosa lapponica baueri).</title>
        <authorList>
            <person name="Lima N.C.B."/>
            <person name="Parody-Merino A.M."/>
            <person name="Battley P.F."/>
            <person name="Fidler A.E."/>
            <person name="Prosdocimi F."/>
        </authorList>
    </citation>
    <scope>NUCLEOTIDE SEQUENCE [LARGE SCALE GENOMIC DNA]</scope>
</reference>
<evidence type="ECO:0000313" key="2">
    <source>
        <dbReference type="Proteomes" id="UP000233556"/>
    </source>
</evidence>
<dbReference type="AlphaFoldDB" id="A0A2I0TZV6"/>
<reference evidence="2" key="1">
    <citation type="submission" date="2017-11" db="EMBL/GenBank/DDBJ databases">
        <authorList>
            <person name="Lima N.C."/>
            <person name="Parody-Merino A.M."/>
            <person name="Battley P.F."/>
            <person name="Fidler A.E."/>
            <person name="Prosdocimi F."/>
        </authorList>
    </citation>
    <scope>NUCLEOTIDE SEQUENCE [LARGE SCALE GENOMIC DNA]</scope>
</reference>
<evidence type="ECO:0000313" key="1">
    <source>
        <dbReference type="EMBL" id="PKU39350.1"/>
    </source>
</evidence>
<accession>A0A2I0TZV6</accession>
<organism evidence="1 2">
    <name type="scientific">Limosa lapponica baueri</name>
    <dbReference type="NCBI Taxonomy" id="1758121"/>
    <lineage>
        <taxon>Eukaryota</taxon>
        <taxon>Metazoa</taxon>
        <taxon>Chordata</taxon>
        <taxon>Craniata</taxon>
        <taxon>Vertebrata</taxon>
        <taxon>Euteleostomi</taxon>
        <taxon>Archelosauria</taxon>
        <taxon>Archosauria</taxon>
        <taxon>Dinosauria</taxon>
        <taxon>Saurischia</taxon>
        <taxon>Theropoda</taxon>
        <taxon>Coelurosauria</taxon>
        <taxon>Aves</taxon>
        <taxon>Neognathae</taxon>
        <taxon>Neoaves</taxon>
        <taxon>Charadriiformes</taxon>
        <taxon>Scolopacidae</taxon>
        <taxon>Limosa</taxon>
    </lineage>
</organism>